<dbReference type="InterPro" id="IPR036509">
    <property type="entry name" value="Met_Sox_Rdtase_MsrA_sf"/>
</dbReference>
<proteinExistence type="inferred from homology"/>
<accession>A0A4Z0P1E5</accession>
<evidence type="ECO:0000256" key="1">
    <source>
        <dbReference type="ARBA" id="ARBA00023002"/>
    </source>
</evidence>
<dbReference type="Gene3D" id="3.30.1060.10">
    <property type="entry name" value="Peptide methionine sulphoxide reductase MsrA"/>
    <property type="match status" value="1"/>
</dbReference>
<dbReference type="HAMAP" id="MF_01401">
    <property type="entry name" value="MsrA"/>
    <property type="match status" value="1"/>
</dbReference>
<evidence type="ECO:0000259" key="5">
    <source>
        <dbReference type="Pfam" id="PF01625"/>
    </source>
</evidence>
<comment type="function">
    <text evidence="4">Has an important function as a repair enzyme for proteins that have been inactivated by oxidation. Catalyzes the reversible oxidation-reduction of methionine sulfoxide in proteins to methionine.</text>
</comment>
<keyword evidence="1 4" id="KW-0560">Oxidoreductase</keyword>
<name>A0A4Z0P1E5_9BACT</name>
<evidence type="ECO:0000256" key="2">
    <source>
        <dbReference type="ARBA" id="ARBA00047806"/>
    </source>
</evidence>
<protein>
    <recommendedName>
        <fullName evidence="4">Peptide methionine sulfoxide reductase MsrA</fullName>
        <shortName evidence="4">Protein-methionine-S-oxide reductase</shortName>
        <ecNumber evidence="4">1.8.4.11</ecNumber>
    </recommendedName>
    <alternativeName>
        <fullName evidence="4">Peptide-methionine (S)-S-oxide reductase</fullName>
        <shortName evidence="4">Peptide Met(O) reductase</shortName>
    </alternativeName>
</protein>
<dbReference type="EC" id="1.8.4.11" evidence="4"/>
<evidence type="ECO:0000313" key="7">
    <source>
        <dbReference type="Proteomes" id="UP000298337"/>
    </source>
</evidence>
<dbReference type="Pfam" id="PF01625">
    <property type="entry name" value="PMSR"/>
    <property type="match status" value="1"/>
</dbReference>
<organism evidence="6 7">
    <name type="scientific">Hymenobacter fodinae</name>
    <dbReference type="NCBI Taxonomy" id="2510796"/>
    <lineage>
        <taxon>Bacteria</taxon>
        <taxon>Pseudomonadati</taxon>
        <taxon>Bacteroidota</taxon>
        <taxon>Cytophagia</taxon>
        <taxon>Cytophagales</taxon>
        <taxon>Hymenobacteraceae</taxon>
        <taxon>Hymenobacter</taxon>
    </lineage>
</organism>
<evidence type="ECO:0000256" key="3">
    <source>
        <dbReference type="ARBA" id="ARBA00048782"/>
    </source>
</evidence>
<dbReference type="SUPFAM" id="SSF55068">
    <property type="entry name" value="Peptide methionine sulfoxide reductase"/>
    <property type="match status" value="1"/>
</dbReference>
<dbReference type="Proteomes" id="UP000298337">
    <property type="component" value="Unassembled WGS sequence"/>
</dbReference>
<dbReference type="GO" id="GO:0008113">
    <property type="term" value="F:peptide-methionine (S)-S-oxide reductase activity"/>
    <property type="evidence" value="ECO:0007669"/>
    <property type="project" value="UniProtKB-UniRule"/>
</dbReference>
<comment type="catalytic activity">
    <reaction evidence="3 4">
        <text>[thioredoxin]-disulfide + L-methionine + H2O = L-methionine (S)-S-oxide + [thioredoxin]-dithiol</text>
        <dbReference type="Rhea" id="RHEA:19993"/>
        <dbReference type="Rhea" id="RHEA-COMP:10698"/>
        <dbReference type="Rhea" id="RHEA-COMP:10700"/>
        <dbReference type="ChEBI" id="CHEBI:15377"/>
        <dbReference type="ChEBI" id="CHEBI:29950"/>
        <dbReference type="ChEBI" id="CHEBI:50058"/>
        <dbReference type="ChEBI" id="CHEBI:57844"/>
        <dbReference type="ChEBI" id="CHEBI:58772"/>
        <dbReference type="EC" id="1.8.4.11"/>
    </reaction>
</comment>
<reference evidence="6 7" key="1">
    <citation type="submission" date="2019-04" db="EMBL/GenBank/DDBJ databases">
        <authorList>
            <person name="Feng G."/>
            <person name="Zhang J."/>
            <person name="Zhu H."/>
        </authorList>
    </citation>
    <scope>NUCLEOTIDE SEQUENCE [LARGE SCALE GENOMIC DNA]</scope>
    <source>
        <strain evidence="6 7">92R-1</strain>
    </source>
</reference>
<dbReference type="AlphaFoldDB" id="A0A4Z0P1E5"/>
<feature type="domain" description="Peptide methionine sulphoxide reductase MsrA" evidence="5">
    <location>
        <begin position="34"/>
        <end position="187"/>
    </location>
</feature>
<dbReference type="NCBIfam" id="TIGR00401">
    <property type="entry name" value="msrA"/>
    <property type="match status" value="1"/>
</dbReference>
<dbReference type="PANTHER" id="PTHR43774">
    <property type="entry name" value="PEPTIDE METHIONINE SULFOXIDE REDUCTASE"/>
    <property type="match status" value="1"/>
</dbReference>
<dbReference type="InterPro" id="IPR002569">
    <property type="entry name" value="Met_Sox_Rdtase_MsrA_dom"/>
</dbReference>
<gene>
    <name evidence="4 6" type="primary">msrA</name>
    <name evidence="6" type="ORF">EU556_20460</name>
</gene>
<evidence type="ECO:0000256" key="4">
    <source>
        <dbReference type="HAMAP-Rule" id="MF_01401"/>
    </source>
</evidence>
<feature type="active site" evidence="4">
    <location>
        <position position="41"/>
    </location>
</feature>
<dbReference type="PANTHER" id="PTHR43774:SF1">
    <property type="entry name" value="PEPTIDE METHIONINE SULFOXIDE REDUCTASE MSRA 2"/>
    <property type="match status" value="1"/>
</dbReference>
<comment type="similarity">
    <text evidence="4">Belongs to the MsrA Met sulfoxide reductase family.</text>
</comment>
<comment type="catalytic activity">
    <reaction evidence="2 4">
        <text>L-methionyl-[protein] + [thioredoxin]-disulfide + H2O = L-methionyl-(S)-S-oxide-[protein] + [thioredoxin]-dithiol</text>
        <dbReference type="Rhea" id="RHEA:14217"/>
        <dbReference type="Rhea" id="RHEA-COMP:10698"/>
        <dbReference type="Rhea" id="RHEA-COMP:10700"/>
        <dbReference type="Rhea" id="RHEA-COMP:12313"/>
        <dbReference type="Rhea" id="RHEA-COMP:12315"/>
        <dbReference type="ChEBI" id="CHEBI:15377"/>
        <dbReference type="ChEBI" id="CHEBI:16044"/>
        <dbReference type="ChEBI" id="CHEBI:29950"/>
        <dbReference type="ChEBI" id="CHEBI:44120"/>
        <dbReference type="ChEBI" id="CHEBI:50058"/>
        <dbReference type="EC" id="1.8.4.11"/>
    </reaction>
</comment>
<keyword evidence="7" id="KW-1185">Reference proteome</keyword>
<comment type="caution">
    <text evidence="6">The sequence shown here is derived from an EMBL/GenBank/DDBJ whole genome shotgun (WGS) entry which is preliminary data.</text>
</comment>
<evidence type="ECO:0000313" key="6">
    <source>
        <dbReference type="EMBL" id="TGE04560.1"/>
    </source>
</evidence>
<sequence>MTVELWLFAVALLLARIRATRNIITSELDKYMEQATFGAGCFWCVEAVFQNLNGVEKVVSGYTGGKIANPTYKEVCSGLTGHAEVIQITYDPAKITFEELLEIFWKTHDPTTLNRQGADTGTQYRSAIFYHNEEQRQLAEAYKQKLNEAHAFPNPIVTEIVPLPTFYAAENYHQDYYNQNGQQPYCQFVVKPKVDKVRQVFGHKLKSAAGV</sequence>
<dbReference type="OrthoDB" id="4174719at2"/>
<dbReference type="EMBL" id="SRLA01000005">
    <property type="protein sequence ID" value="TGE04560.1"/>
    <property type="molecule type" value="Genomic_DNA"/>
</dbReference>
<dbReference type="GO" id="GO:0033744">
    <property type="term" value="F:L-methionine:thioredoxin-disulfide S-oxidoreductase activity"/>
    <property type="evidence" value="ECO:0007669"/>
    <property type="project" value="RHEA"/>
</dbReference>